<evidence type="ECO:0000256" key="8">
    <source>
        <dbReference type="ARBA" id="ARBA00023306"/>
    </source>
</evidence>
<dbReference type="InterPro" id="IPR005548">
    <property type="entry name" value="Cell_div_FtsQ/DivIB_C"/>
</dbReference>
<dbReference type="EMBL" id="UINC01017246">
    <property type="protein sequence ID" value="SVA71235.1"/>
    <property type="molecule type" value="Genomic_DNA"/>
</dbReference>
<keyword evidence="2" id="KW-1003">Cell membrane</keyword>
<evidence type="ECO:0000259" key="9">
    <source>
        <dbReference type="PROSITE" id="PS51779"/>
    </source>
</evidence>
<sequence length="250" mass="27229">VADFVVRGHSQLSEGEVLTLVEGVSGTNIFAVDLDRERRRLLASPWIQDGALRRVLPSTIEVFVTERRPLAVARFSEQLYLVDAGGQIIDEYGPRFAGLDLPIIDGLGSVGTGTPVVNPDRMALASRLIQQLATTPEWLDSISQIDVADPYDAVVLLSDDPALLHLGGEQFLERLGFYAELAPTLREQVSGIDYVDLRFGKRVYVGPADPPRGVRTRRLDGAALVPAASEWTTAARPGWSGRGVDDDTPR</sequence>
<evidence type="ECO:0000256" key="4">
    <source>
        <dbReference type="ARBA" id="ARBA00022618"/>
    </source>
</evidence>
<dbReference type="AlphaFoldDB" id="A0A381Y2S0"/>
<feature type="non-terminal residue" evidence="10">
    <location>
        <position position="1"/>
    </location>
</feature>
<dbReference type="GO" id="GO:0016020">
    <property type="term" value="C:membrane"/>
    <property type="evidence" value="ECO:0007669"/>
    <property type="project" value="UniProtKB-SubCell"/>
</dbReference>
<dbReference type="InterPro" id="IPR026579">
    <property type="entry name" value="FtsQ"/>
</dbReference>
<dbReference type="Pfam" id="PF03799">
    <property type="entry name" value="FtsQ_DivIB_C"/>
    <property type="match status" value="1"/>
</dbReference>
<organism evidence="10">
    <name type="scientific">marine metagenome</name>
    <dbReference type="NCBI Taxonomy" id="408172"/>
    <lineage>
        <taxon>unclassified sequences</taxon>
        <taxon>metagenomes</taxon>
        <taxon>ecological metagenomes</taxon>
    </lineage>
</organism>
<dbReference type="PANTHER" id="PTHR35851">
    <property type="entry name" value="CELL DIVISION PROTEIN FTSQ"/>
    <property type="match status" value="1"/>
</dbReference>
<proteinExistence type="predicted"/>
<dbReference type="InterPro" id="IPR034746">
    <property type="entry name" value="POTRA"/>
</dbReference>
<dbReference type="PROSITE" id="PS51779">
    <property type="entry name" value="POTRA"/>
    <property type="match status" value="1"/>
</dbReference>
<keyword evidence="5" id="KW-0812">Transmembrane</keyword>
<protein>
    <recommendedName>
        <fullName evidence="9">POTRA domain-containing protein</fullName>
    </recommendedName>
</protein>
<reference evidence="10" key="1">
    <citation type="submission" date="2018-05" db="EMBL/GenBank/DDBJ databases">
        <authorList>
            <person name="Lanie J.A."/>
            <person name="Ng W.-L."/>
            <person name="Kazmierczak K.M."/>
            <person name="Andrzejewski T.M."/>
            <person name="Davidsen T.M."/>
            <person name="Wayne K.J."/>
            <person name="Tettelin H."/>
            <person name="Glass J.I."/>
            <person name="Rusch D."/>
            <person name="Podicherti R."/>
            <person name="Tsui H.-C.T."/>
            <person name="Winkler M.E."/>
        </authorList>
    </citation>
    <scope>NUCLEOTIDE SEQUENCE</scope>
</reference>
<dbReference type="PANTHER" id="PTHR35851:SF1">
    <property type="entry name" value="CELL DIVISION PROTEIN FTSQ"/>
    <property type="match status" value="1"/>
</dbReference>
<gene>
    <name evidence="10" type="ORF">METZ01_LOCUS124089</name>
</gene>
<evidence type="ECO:0000256" key="5">
    <source>
        <dbReference type="ARBA" id="ARBA00022692"/>
    </source>
</evidence>
<keyword evidence="4" id="KW-0132">Cell division</keyword>
<accession>A0A381Y2S0</accession>
<dbReference type="Gene3D" id="3.10.20.310">
    <property type="entry name" value="membrane protein fhac"/>
    <property type="match status" value="1"/>
</dbReference>
<feature type="domain" description="POTRA" evidence="9">
    <location>
        <begin position="1"/>
        <end position="67"/>
    </location>
</feature>
<dbReference type="InterPro" id="IPR013685">
    <property type="entry name" value="POTRA_FtsQ_type"/>
</dbReference>
<dbReference type="GO" id="GO:0090529">
    <property type="term" value="P:cell septum assembly"/>
    <property type="evidence" value="ECO:0007669"/>
    <property type="project" value="InterPro"/>
</dbReference>
<dbReference type="Pfam" id="PF08478">
    <property type="entry name" value="POTRA_1"/>
    <property type="match status" value="1"/>
</dbReference>
<evidence type="ECO:0000256" key="3">
    <source>
        <dbReference type="ARBA" id="ARBA00022519"/>
    </source>
</evidence>
<evidence type="ECO:0000256" key="7">
    <source>
        <dbReference type="ARBA" id="ARBA00023136"/>
    </source>
</evidence>
<keyword evidence="8" id="KW-0131">Cell cycle</keyword>
<evidence type="ECO:0000256" key="6">
    <source>
        <dbReference type="ARBA" id="ARBA00022989"/>
    </source>
</evidence>
<comment type="subcellular location">
    <subcellularLocation>
        <location evidence="1">Membrane</location>
    </subcellularLocation>
</comment>
<evidence type="ECO:0000256" key="1">
    <source>
        <dbReference type="ARBA" id="ARBA00004370"/>
    </source>
</evidence>
<evidence type="ECO:0000256" key="2">
    <source>
        <dbReference type="ARBA" id="ARBA00022475"/>
    </source>
</evidence>
<keyword evidence="3" id="KW-0997">Cell inner membrane</keyword>
<name>A0A381Y2S0_9ZZZZ</name>
<keyword evidence="7" id="KW-0472">Membrane</keyword>
<keyword evidence="6" id="KW-1133">Transmembrane helix</keyword>
<evidence type="ECO:0000313" key="10">
    <source>
        <dbReference type="EMBL" id="SVA71235.1"/>
    </source>
</evidence>